<reference evidence="2" key="1">
    <citation type="submission" date="2002-06" db="EMBL/GenBank/DDBJ databases">
        <title>Oryza sativa nipponbare(GA3) genomic DNA, chromosome 9, PAC clone:P0488D02.</title>
        <authorList>
            <person name="Sasaki T."/>
            <person name="Matsumoto T."/>
            <person name="Katayose Y."/>
        </authorList>
    </citation>
    <scope>NUCLEOTIDE SEQUENCE</scope>
</reference>
<sequence>MWDPCTGVPCRPAFVRRRSRHTHQQLLLTPRPAASTGRASRANPASLHRLHLLRQAGLQLCRPRLSRRAGLHCHRLRLSAPSRSPTLPPNDAASAKCSHLPRPQLAVQGRHASGDCCRGHQPPPPASHGRRVALPATAAHRPATAVAPLRLLRPPAPPAVALAADAASPRRRHASAPLLTSHGRRAIGVAASAVLPHHHGSDPAAETSDPAATRLVADAGRRIRWWRRRIRCSSPHRRRGLPEAPRRLGWSLAAAIPAAARFPATCSDGGEARERRGVAAVLGFTPGCPREDDREPS</sequence>
<dbReference type="Proteomes" id="UP000000763">
    <property type="component" value="Chromosome 9"/>
</dbReference>
<feature type="region of interest" description="Disordered" evidence="1">
    <location>
        <begin position="163"/>
        <end position="182"/>
    </location>
</feature>
<gene>
    <name evidence="3" type="ORF">OJ1163_C07.32</name>
    <name evidence="2" type="ORF">P0488D02.9</name>
</gene>
<evidence type="ECO:0000256" key="1">
    <source>
        <dbReference type="SAM" id="MobiDB-lite"/>
    </source>
</evidence>
<evidence type="ECO:0000313" key="3">
    <source>
        <dbReference type="EMBL" id="BAD38220.1"/>
    </source>
</evidence>
<reference evidence="4" key="3">
    <citation type="journal article" date="2005" name="Nature">
        <title>The map-based sequence of the rice genome.</title>
        <authorList>
            <consortium name="International rice genome sequencing project (IRGSP)"/>
            <person name="Matsumoto T."/>
            <person name="Wu J."/>
            <person name="Kanamori H."/>
            <person name="Katayose Y."/>
            <person name="Fujisawa M."/>
            <person name="Namiki N."/>
            <person name="Mizuno H."/>
            <person name="Yamamoto K."/>
            <person name="Antonio B.A."/>
            <person name="Baba T."/>
            <person name="Sakata K."/>
            <person name="Nagamura Y."/>
            <person name="Aoki H."/>
            <person name="Arikawa K."/>
            <person name="Arita K."/>
            <person name="Bito T."/>
            <person name="Chiden Y."/>
            <person name="Fujitsuka N."/>
            <person name="Fukunaka R."/>
            <person name="Hamada M."/>
            <person name="Harada C."/>
            <person name="Hayashi A."/>
            <person name="Hijishita S."/>
            <person name="Honda M."/>
            <person name="Hosokawa S."/>
            <person name="Ichikawa Y."/>
            <person name="Idonuma A."/>
            <person name="Iijima M."/>
            <person name="Ikeda M."/>
            <person name="Ikeno M."/>
            <person name="Ito K."/>
            <person name="Ito S."/>
            <person name="Ito T."/>
            <person name="Ito Y."/>
            <person name="Ito Y."/>
            <person name="Iwabuchi A."/>
            <person name="Kamiya K."/>
            <person name="Karasawa W."/>
            <person name="Kurita K."/>
            <person name="Katagiri S."/>
            <person name="Kikuta A."/>
            <person name="Kobayashi H."/>
            <person name="Kobayashi N."/>
            <person name="Machita K."/>
            <person name="Maehara T."/>
            <person name="Masukawa M."/>
            <person name="Mizubayashi T."/>
            <person name="Mukai Y."/>
            <person name="Nagasaki H."/>
            <person name="Nagata Y."/>
            <person name="Naito S."/>
            <person name="Nakashima M."/>
            <person name="Nakama Y."/>
            <person name="Nakamichi Y."/>
            <person name="Nakamura M."/>
            <person name="Meguro A."/>
            <person name="Negishi M."/>
            <person name="Ohta I."/>
            <person name="Ohta T."/>
            <person name="Okamoto M."/>
            <person name="Ono N."/>
            <person name="Saji S."/>
            <person name="Sakaguchi M."/>
            <person name="Sakai K."/>
            <person name="Shibata M."/>
            <person name="Shimokawa T."/>
            <person name="Song J."/>
            <person name="Takazaki Y."/>
            <person name="Terasawa K."/>
            <person name="Tsugane M."/>
            <person name="Tsuji K."/>
            <person name="Ueda S."/>
            <person name="Waki K."/>
            <person name="Yamagata H."/>
            <person name="Yamamoto M."/>
            <person name="Yamamoto S."/>
            <person name="Yamane H."/>
            <person name="Yoshiki S."/>
            <person name="Yoshihara R."/>
            <person name="Yukawa K."/>
            <person name="Zhong H."/>
            <person name="Yano M."/>
            <person name="Yuan Q."/>
            <person name="Ouyang S."/>
            <person name="Liu J."/>
            <person name="Jones K.M."/>
            <person name="Gansberger K."/>
            <person name="Moffat K."/>
            <person name="Hill J."/>
            <person name="Bera J."/>
            <person name="Fadrosh D."/>
            <person name="Jin S."/>
            <person name="Johri S."/>
            <person name="Kim M."/>
            <person name="Overton L."/>
            <person name="Reardon M."/>
            <person name="Tsitrin T."/>
            <person name="Vuong H."/>
            <person name="Weaver B."/>
            <person name="Ciecko A."/>
            <person name="Tallon L."/>
            <person name="Jackson J."/>
            <person name="Pai G."/>
            <person name="Aken S.V."/>
            <person name="Utterback T."/>
            <person name="Reidmuller S."/>
            <person name="Feldblyum T."/>
            <person name="Hsiao J."/>
            <person name="Zismann V."/>
            <person name="Iobst S."/>
            <person name="de Vazeille A.R."/>
            <person name="Buell C.R."/>
            <person name="Ying K."/>
            <person name="Li Y."/>
            <person name="Lu T."/>
            <person name="Huang Y."/>
            <person name="Zhao Q."/>
            <person name="Feng Q."/>
            <person name="Zhang L."/>
            <person name="Zhu J."/>
            <person name="Weng Q."/>
            <person name="Mu J."/>
            <person name="Lu Y."/>
            <person name="Fan D."/>
            <person name="Liu Y."/>
            <person name="Guan J."/>
            <person name="Zhang Y."/>
            <person name="Yu S."/>
            <person name="Liu X."/>
            <person name="Zhang Y."/>
            <person name="Hong G."/>
            <person name="Han B."/>
            <person name="Choisne N."/>
            <person name="Demange N."/>
            <person name="Orjeda G."/>
            <person name="Samain S."/>
            <person name="Cattolico L."/>
            <person name="Pelletier E."/>
            <person name="Couloux A."/>
            <person name="Segurens B."/>
            <person name="Wincker P."/>
            <person name="D'Hont A."/>
            <person name="Scarpelli C."/>
            <person name="Weissenbach J."/>
            <person name="Salanoubat M."/>
            <person name="Quetier F."/>
            <person name="Yu Y."/>
            <person name="Kim H.R."/>
            <person name="Rambo T."/>
            <person name="Currie J."/>
            <person name="Collura K."/>
            <person name="Luo M."/>
            <person name="Yang T."/>
            <person name="Ammiraju J.S.S."/>
            <person name="Engler F."/>
            <person name="Soderlund C."/>
            <person name="Wing R.A."/>
            <person name="Palmer L.E."/>
            <person name="de la Bastide M."/>
            <person name="Spiegel L."/>
            <person name="Nascimento L."/>
            <person name="Zutavern T."/>
            <person name="O'Shaughnessy A."/>
            <person name="Dike S."/>
            <person name="Dedhia N."/>
            <person name="Preston R."/>
            <person name="Balija V."/>
            <person name="McCombie W.R."/>
            <person name="Chow T."/>
            <person name="Chen H."/>
            <person name="Chung M."/>
            <person name="Chen C."/>
            <person name="Shaw J."/>
            <person name="Wu H."/>
            <person name="Hsiao K."/>
            <person name="Chao Y."/>
            <person name="Chu M."/>
            <person name="Cheng C."/>
            <person name="Hour A."/>
            <person name="Lee P."/>
            <person name="Lin S."/>
            <person name="Lin Y."/>
            <person name="Liou J."/>
            <person name="Liu S."/>
            <person name="Hsing Y."/>
            <person name="Raghuvanshi S."/>
            <person name="Mohanty A."/>
            <person name="Bharti A.K."/>
            <person name="Gaur A."/>
            <person name="Gupta V."/>
            <person name="Kumar D."/>
            <person name="Ravi V."/>
            <person name="Vij S."/>
            <person name="Kapur A."/>
            <person name="Khurana P."/>
            <person name="Khurana P."/>
            <person name="Khurana J.P."/>
            <person name="Tyagi A.K."/>
            <person name="Gaikwad K."/>
            <person name="Singh A."/>
            <person name="Dalal V."/>
            <person name="Srivastava S."/>
            <person name="Dixit A."/>
            <person name="Pal A.K."/>
            <person name="Ghazi I.A."/>
            <person name="Yadav M."/>
            <person name="Pandit A."/>
            <person name="Bhargava A."/>
            <person name="Sureshbabu K."/>
            <person name="Batra K."/>
            <person name="Sharma T.R."/>
            <person name="Mohapatra T."/>
            <person name="Singh N.K."/>
            <person name="Messing J."/>
            <person name="Nelson A.B."/>
            <person name="Fuks G."/>
            <person name="Kavchok S."/>
            <person name="Keizer G."/>
            <person name="Linton E."/>
            <person name="Llaca V."/>
            <person name="Song R."/>
            <person name="Tanyolac B."/>
            <person name="Young S."/>
            <person name="Ho-Il K."/>
            <person name="Hahn J.H."/>
            <person name="Sangsakoo G."/>
            <person name="Vanavichit A."/>
            <person name="de Mattos Luiz.A.T."/>
            <person name="Zimmer P.D."/>
            <person name="Malone G."/>
            <person name="Dellagostin O."/>
            <person name="de Oliveira A.C."/>
            <person name="Bevan M."/>
            <person name="Bancroft I."/>
            <person name="Minx P."/>
            <person name="Cordum H."/>
            <person name="Wilson R."/>
            <person name="Cheng Z."/>
            <person name="Jin W."/>
            <person name="Jiang J."/>
            <person name="Leong S.A."/>
            <person name="Iwama H."/>
            <person name="Gojobori T."/>
            <person name="Itoh T."/>
            <person name="Niimura Y."/>
            <person name="Fujii Y."/>
            <person name="Habara T."/>
            <person name="Sakai H."/>
            <person name="Sato Y."/>
            <person name="Wilson G."/>
            <person name="Kumar K."/>
            <person name="McCouch S."/>
            <person name="Juretic N."/>
            <person name="Hoen D."/>
            <person name="Wright S."/>
            <person name="Bruskiewich R."/>
            <person name="Bureau T."/>
            <person name="Miyao A."/>
            <person name="Hirochika H."/>
            <person name="Nishikawa T."/>
            <person name="Kadowaki K."/>
            <person name="Sugiura M."/>
            <person name="Burr B."/>
            <person name="Sasaki T."/>
        </authorList>
    </citation>
    <scope>NUCLEOTIDE SEQUENCE [LARGE SCALE GENOMIC DNA]</scope>
    <source>
        <strain evidence="4">cv. Nipponbare</strain>
    </source>
</reference>
<name>Q67UE9_ORYSJ</name>
<dbReference type="AlphaFoldDB" id="Q67UE9"/>
<dbReference type="EMBL" id="AP005393">
    <property type="protein sequence ID" value="BAD38014.1"/>
    <property type="molecule type" value="Genomic_DNA"/>
</dbReference>
<evidence type="ECO:0000313" key="2">
    <source>
        <dbReference type="EMBL" id="BAD38014.1"/>
    </source>
</evidence>
<evidence type="ECO:0000313" key="4">
    <source>
        <dbReference type="Proteomes" id="UP000000763"/>
    </source>
</evidence>
<reference evidence="4" key="4">
    <citation type="journal article" date="2008" name="Nucleic Acids Res.">
        <title>The rice annotation project database (RAP-DB): 2008 update.</title>
        <authorList>
            <consortium name="The rice annotation project (RAP)"/>
        </authorList>
    </citation>
    <scope>GENOME REANNOTATION</scope>
    <source>
        <strain evidence="4">cv. Nipponbare</strain>
    </source>
</reference>
<accession>Q67UE9</accession>
<dbReference type="EMBL" id="AP005559">
    <property type="protein sequence ID" value="BAD38220.1"/>
    <property type="molecule type" value="Genomic_DNA"/>
</dbReference>
<proteinExistence type="predicted"/>
<reference evidence="3" key="2">
    <citation type="submission" date="2002-07" db="EMBL/GenBank/DDBJ databases">
        <title>Oryza sativa nipponbare(GA3) genomic DNA, chromosome 9, BAC clone:OJ1163_C07.</title>
        <authorList>
            <person name="Sasaki T."/>
            <person name="Matsumoto T."/>
            <person name="Hattori M."/>
            <person name="Sakaki Y."/>
            <person name="Katayose Y."/>
        </authorList>
    </citation>
    <scope>NUCLEOTIDE SEQUENCE</scope>
</reference>
<protein>
    <submittedName>
        <fullName evidence="3">Kinesin heavy chain, 5'-partial-like protein</fullName>
    </submittedName>
</protein>
<organism evidence="3 4">
    <name type="scientific">Oryza sativa subsp. japonica</name>
    <name type="common">Rice</name>
    <dbReference type="NCBI Taxonomy" id="39947"/>
    <lineage>
        <taxon>Eukaryota</taxon>
        <taxon>Viridiplantae</taxon>
        <taxon>Streptophyta</taxon>
        <taxon>Embryophyta</taxon>
        <taxon>Tracheophyta</taxon>
        <taxon>Spermatophyta</taxon>
        <taxon>Magnoliopsida</taxon>
        <taxon>Liliopsida</taxon>
        <taxon>Poales</taxon>
        <taxon>Poaceae</taxon>
        <taxon>BOP clade</taxon>
        <taxon>Oryzoideae</taxon>
        <taxon>Oryzeae</taxon>
        <taxon>Oryzinae</taxon>
        <taxon>Oryza</taxon>
        <taxon>Oryza sativa</taxon>
    </lineage>
</organism>